<organism evidence="1 2">
    <name type="scientific">Pseudomonas nitroreducens</name>
    <dbReference type="NCBI Taxonomy" id="46680"/>
    <lineage>
        <taxon>Bacteria</taxon>
        <taxon>Pseudomonadati</taxon>
        <taxon>Pseudomonadota</taxon>
        <taxon>Gammaproteobacteria</taxon>
        <taxon>Pseudomonadales</taxon>
        <taxon>Pseudomonadaceae</taxon>
        <taxon>Pseudomonas</taxon>
    </lineage>
</organism>
<accession>A0A7W7KEL7</accession>
<reference evidence="1 2" key="1">
    <citation type="submission" date="2020-08" db="EMBL/GenBank/DDBJ databases">
        <title>Functional genomics of gut bacteria from endangered species of beetles.</title>
        <authorList>
            <person name="Carlos-Shanley C."/>
        </authorList>
    </citation>
    <scope>NUCLEOTIDE SEQUENCE [LARGE SCALE GENOMIC DNA]</scope>
    <source>
        <strain evidence="1 2">S00179</strain>
    </source>
</reference>
<evidence type="ECO:0000313" key="2">
    <source>
        <dbReference type="Proteomes" id="UP000566995"/>
    </source>
</evidence>
<name>A0A7W7KEL7_PSENT</name>
<dbReference type="AlphaFoldDB" id="A0A7W7KEL7"/>
<evidence type="ECO:0000313" key="1">
    <source>
        <dbReference type="EMBL" id="MBB4861430.1"/>
    </source>
</evidence>
<proteinExistence type="predicted"/>
<dbReference type="EMBL" id="JACHLI010000001">
    <property type="protein sequence ID" value="MBB4861430.1"/>
    <property type="molecule type" value="Genomic_DNA"/>
</dbReference>
<protein>
    <submittedName>
        <fullName evidence="1">Uncharacterized protein</fullName>
    </submittedName>
</protein>
<comment type="caution">
    <text evidence="1">The sequence shown here is derived from an EMBL/GenBank/DDBJ whole genome shotgun (WGS) entry which is preliminary data.</text>
</comment>
<gene>
    <name evidence="1" type="ORF">HNP46_000241</name>
</gene>
<sequence length="55" mass="6464">MSAAAANELIMRYPEYRGAHGDDTHPFWIAKGRLMLHELQFIQEQVELQDNEVRH</sequence>
<dbReference type="RefSeq" id="WP_184585697.1">
    <property type="nucleotide sequence ID" value="NZ_JACHLI010000001.1"/>
</dbReference>
<dbReference type="Proteomes" id="UP000566995">
    <property type="component" value="Unassembled WGS sequence"/>
</dbReference>